<feature type="domain" description="Cadherin" evidence="9">
    <location>
        <begin position="2"/>
        <end position="59"/>
    </location>
</feature>
<accession>A0A2J8MVG1</accession>
<evidence type="ECO:0000313" key="10">
    <source>
        <dbReference type="EMBL" id="PNI63504.1"/>
    </source>
</evidence>
<evidence type="ECO:0000313" key="11">
    <source>
        <dbReference type="Proteomes" id="UP000236370"/>
    </source>
</evidence>
<evidence type="ECO:0000256" key="4">
    <source>
        <dbReference type="ARBA" id="ARBA00022889"/>
    </source>
</evidence>
<evidence type="ECO:0000256" key="6">
    <source>
        <dbReference type="ARBA" id="ARBA00023180"/>
    </source>
</evidence>
<dbReference type="AlphaFoldDB" id="A0A2J8MVG1"/>
<dbReference type="Gene3D" id="2.60.40.60">
    <property type="entry name" value="Cadherins"/>
    <property type="match status" value="1"/>
</dbReference>
<dbReference type="Pfam" id="PF00028">
    <property type="entry name" value="Cadherin"/>
    <property type="match status" value="1"/>
</dbReference>
<evidence type="ECO:0000256" key="3">
    <source>
        <dbReference type="ARBA" id="ARBA00022837"/>
    </source>
</evidence>
<keyword evidence="3 7" id="KW-0106">Calcium</keyword>
<dbReference type="InterPro" id="IPR015919">
    <property type="entry name" value="Cadherin-like_sf"/>
</dbReference>
<comment type="caution">
    <text evidence="10">The sequence shown here is derived from an EMBL/GenBank/DDBJ whole genome shotgun (WGS) entry which is preliminary data.</text>
</comment>
<keyword evidence="4" id="KW-0130">Cell adhesion</keyword>
<evidence type="ECO:0000256" key="8">
    <source>
        <dbReference type="SAM" id="MobiDB-lite"/>
    </source>
</evidence>
<dbReference type="SUPFAM" id="SSF49313">
    <property type="entry name" value="Cadherin-like"/>
    <property type="match status" value="1"/>
</dbReference>
<dbReference type="PANTHER" id="PTHR24027:SF85">
    <property type="entry name" value="CADHERIN-11"/>
    <property type="match status" value="1"/>
</dbReference>
<dbReference type="InterPro" id="IPR002126">
    <property type="entry name" value="Cadherin-like_dom"/>
</dbReference>
<evidence type="ECO:0000256" key="5">
    <source>
        <dbReference type="ARBA" id="ARBA00023136"/>
    </source>
</evidence>
<gene>
    <name evidence="10" type="ORF">CK820_G0016493</name>
</gene>
<feature type="compositionally biased region" description="Basic and acidic residues" evidence="8">
    <location>
        <begin position="12"/>
        <end position="21"/>
    </location>
</feature>
<sequence>MSVSEAAVPGEEVGRVKAKDPDIGENGLVTYNIVDGDGMESFEITTDYETQEGVIKLKKVS</sequence>
<dbReference type="GO" id="GO:0007156">
    <property type="term" value="P:homophilic cell adhesion via plasma membrane adhesion molecules"/>
    <property type="evidence" value="ECO:0007669"/>
    <property type="project" value="InterPro"/>
</dbReference>
<comment type="subcellular location">
    <subcellularLocation>
        <location evidence="1">Membrane</location>
    </subcellularLocation>
</comment>
<dbReference type="PANTHER" id="PTHR24027">
    <property type="entry name" value="CADHERIN-23"/>
    <property type="match status" value="1"/>
</dbReference>
<protein>
    <submittedName>
        <fullName evidence="10">CDH11 isoform 18</fullName>
    </submittedName>
</protein>
<evidence type="ECO:0000256" key="1">
    <source>
        <dbReference type="ARBA" id="ARBA00004370"/>
    </source>
</evidence>
<feature type="region of interest" description="Disordered" evidence="8">
    <location>
        <begin position="1"/>
        <end position="21"/>
    </location>
</feature>
<dbReference type="EMBL" id="NBAG03000242">
    <property type="protein sequence ID" value="PNI63504.1"/>
    <property type="molecule type" value="Genomic_DNA"/>
</dbReference>
<dbReference type="InterPro" id="IPR039808">
    <property type="entry name" value="Cadherin"/>
</dbReference>
<dbReference type="GO" id="GO:0016020">
    <property type="term" value="C:membrane"/>
    <property type="evidence" value="ECO:0007669"/>
    <property type="project" value="UniProtKB-SubCell"/>
</dbReference>
<dbReference type="CDD" id="cd11304">
    <property type="entry name" value="Cadherin_repeat"/>
    <property type="match status" value="1"/>
</dbReference>
<proteinExistence type="predicted"/>
<evidence type="ECO:0000259" key="9">
    <source>
        <dbReference type="PROSITE" id="PS50268"/>
    </source>
</evidence>
<name>A0A2J8MVG1_PANTR</name>
<evidence type="ECO:0000256" key="2">
    <source>
        <dbReference type="ARBA" id="ARBA00022737"/>
    </source>
</evidence>
<keyword evidence="6" id="KW-0325">Glycoprotein</keyword>
<feature type="non-terminal residue" evidence="10">
    <location>
        <position position="1"/>
    </location>
</feature>
<dbReference type="GO" id="GO:0005509">
    <property type="term" value="F:calcium ion binding"/>
    <property type="evidence" value="ECO:0007669"/>
    <property type="project" value="UniProtKB-UniRule"/>
</dbReference>
<evidence type="ECO:0000256" key="7">
    <source>
        <dbReference type="PROSITE-ProRule" id="PRU00043"/>
    </source>
</evidence>
<organism evidence="10 11">
    <name type="scientific">Pan troglodytes</name>
    <name type="common">Chimpanzee</name>
    <dbReference type="NCBI Taxonomy" id="9598"/>
    <lineage>
        <taxon>Eukaryota</taxon>
        <taxon>Metazoa</taxon>
        <taxon>Chordata</taxon>
        <taxon>Craniata</taxon>
        <taxon>Vertebrata</taxon>
        <taxon>Euteleostomi</taxon>
        <taxon>Mammalia</taxon>
        <taxon>Eutheria</taxon>
        <taxon>Euarchontoglires</taxon>
        <taxon>Primates</taxon>
        <taxon>Haplorrhini</taxon>
        <taxon>Catarrhini</taxon>
        <taxon>Hominidae</taxon>
        <taxon>Pan</taxon>
    </lineage>
</organism>
<reference evidence="10 11" key="1">
    <citation type="submission" date="2017-12" db="EMBL/GenBank/DDBJ databases">
        <title>High-resolution comparative analysis of great ape genomes.</title>
        <authorList>
            <person name="Pollen A."/>
            <person name="Hastie A."/>
            <person name="Hormozdiari F."/>
            <person name="Dougherty M."/>
            <person name="Liu R."/>
            <person name="Chaisson M."/>
            <person name="Hoppe E."/>
            <person name="Hill C."/>
            <person name="Pang A."/>
            <person name="Hillier L."/>
            <person name="Baker C."/>
            <person name="Armstrong J."/>
            <person name="Shendure J."/>
            <person name="Paten B."/>
            <person name="Wilson R."/>
            <person name="Chao H."/>
            <person name="Schneider V."/>
            <person name="Ventura M."/>
            <person name="Kronenberg Z."/>
            <person name="Murali S."/>
            <person name="Gordon D."/>
            <person name="Cantsilieris S."/>
            <person name="Munson K."/>
            <person name="Nelson B."/>
            <person name="Raja A."/>
            <person name="Underwood J."/>
            <person name="Diekhans M."/>
            <person name="Fiddes I."/>
            <person name="Haussler D."/>
            <person name="Eichler E."/>
        </authorList>
    </citation>
    <scope>NUCLEOTIDE SEQUENCE [LARGE SCALE GENOMIC DNA]</scope>
    <source>
        <strain evidence="10">Yerkes chimp pedigree #C0471</strain>
    </source>
</reference>
<keyword evidence="5" id="KW-0472">Membrane</keyword>
<keyword evidence="2" id="KW-0677">Repeat</keyword>
<dbReference type="PROSITE" id="PS50268">
    <property type="entry name" value="CADHERIN_2"/>
    <property type="match status" value="1"/>
</dbReference>
<dbReference type="Proteomes" id="UP000236370">
    <property type="component" value="Unassembled WGS sequence"/>
</dbReference>